<dbReference type="GO" id="GO:0016887">
    <property type="term" value="F:ATP hydrolysis activity"/>
    <property type="evidence" value="ECO:0007669"/>
    <property type="project" value="InterPro"/>
</dbReference>
<organism evidence="12 13">
    <name type="scientific">Bugula neritina</name>
    <name type="common">Brown bryozoan</name>
    <name type="synonym">Sertularia neritina</name>
    <dbReference type="NCBI Taxonomy" id="10212"/>
    <lineage>
        <taxon>Eukaryota</taxon>
        <taxon>Metazoa</taxon>
        <taxon>Spiralia</taxon>
        <taxon>Lophotrochozoa</taxon>
        <taxon>Bryozoa</taxon>
        <taxon>Gymnolaemata</taxon>
        <taxon>Cheilostomatida</taxon>
        <taxon>Flustrina</taxon>
        <taxon>Buguloidea</taxon>
        <taxon>Bugulidae</taxon>
        <taxon>Bugula</taxon>
    </lineage>
</organism>
<evidence type="ECO:0000256" key="3">
    <source>
        <dbReference type="ARBA" id="ARBA00022448"/>
    </source>
</evidence>
<feature type="domain" description="ABC transporter" evidence="10">
    <location>
        <begin position="209"/>
        <end position="443"/>
    </location>
</feature>
<dbReference type="InterPro" id="IPR050173">
    <property type="entry name" value="ABC_transporter_C-like"/>
</dbReference>
<dbReference type="Gene3D" id="3.40.50.300">
    <property type="entry name" value="P-loop containing nucleotide triphosphate hydrolases"/>
    <property type="match status" value="1"/>
</dbReference>
<evidence type="ECO:0000256" key="7">
    <source>
        <dbReference type="ARBA" id="ARBA00022989"/>
    </source>
</evidence>
<keyword evidence="3" id="KW-0813">Transport</keyword>
<dbReference type="PANTHER" id="PTHR24223">
    <property type="entry name" value="ATP-BINDING CASSETTE SUB-FAMILY C"/>
    <property type="match status" value="1"/>
</dbReference>
<evidence type="ECO:0000256" key="9">
    <source>
        <dbReference type="SAM" id="Phobius"/>
    </source>
</evidence>
<evidence type="ECO:0000256" key="4">
    <source>
        <dbReference type="ARBA" id="ARBA00022692"/>
    </source>
</evidence>
<proteinExistence type="inferred from homology"/>
<dbReference type="CDD" id="cd03244">
    <property type="entry name" value="ABCC_MRP_domain2"/>
    <property type="match status" value="1"/>
</dbReference>
<evidence type="ECO:0000256" key="6">
    <source>
        <dbReference type="ARBA" id="ARBA00022840"/>
    </source>
</evidence>
<comment type="caution">
    <text evidence="12">The sequence shown here is derived from an EMBL/GenBank/DDBJ whole genome shotgun (WGS) entry which is preliminary data.</text>
</comment>
<reference evidence="12" key="1">
    <citation type="submission" date="2020-06" db="EMBL/GenBank/DDBJ databases">
        <title>Draft genome of Bugula neritina, a colonial animal packing powerful symbionts and potential medicines.</title>
        <authorList>
            <person name="Rayko M."/>
        </authorList>
    </citation>
    <scope>NUCLEOTIDE SEQUENCE [LARGE SCALE GENOMIC DNA]</scope>
    <source>
        <strain evidence="12">Kwan_BN1</strain>
    </source>
</reference>
<keyword evidence="5" id="KW-0547">Nucleotide-binding</keyword>
<dbReference type="OrthoDB" id="6068694at2759"/>
<dbReference type="PROSITE" id="PS00211">
    <property type="entry name" value="ABC_TRANSPORTER_1"/>
    <property type="match status" value="1"/>
</dbReference>
<dbReference type="InterPro" id="IPR027417">
    <property type="entry name" value="P-loop_NTPase"/>
</dbReference>
<dbReference type="InterPro" id="IPR003439">
    <property type="entry name" value="ABC_transporter-like_ATP-bd"/>
</dbReference>
<evidence type="ECO:0000259" key="11">
    <source>
        <dbReference type="PROSITE" id="PS50929"/>
    </source>
</evidence>
<evidence type="ECO:0000313" key="13">
    <source>
        <dbReference type="Proteomes" id="UP000593567"/>
    </source>
</evidence>
<dbReference type="PROSITE" id="PS50929">
    <property type="entry name" value="ABC_TM1F"/>
    <property type="match status" value="1"/>
</dbReference>
<dbReference type="SMART" id="SM00382">
    <property type="entry name" value="AAA"/>
    <property type="match status" value="1"/>
</dbReference>
<dbReference type="GO" id="GO:0140359">
    <property type="term" value="F:ABC-type transporter activity"/>
    <property type="evidence" value="ECO:0007669"/>
    <property type="project" value="InterPro"/>
</dbReference>
<dbReference type="InterPro" id="IPR011527">
    <property type="entry name" value="ABC1_TM_dom"/>
</dbReference>
<dbReference type="GO" id="GO:0005524">
    <property type="term" value="F:ATP binding"/>
    <property type="evidence" value="ECO:0007669"/>
    <property type="project" value="UniProtKB-KW"/>
</dbReference>
<dbReference type="InterPro" id="IPR036640">
    <property type="entry name" value="ABC1_TM_sf"/>
</dbReference>
<feature type="transmembrane region" description="Helical" evidence="9">
    <location>
        <begin position="12"/>
        <end position="35"/>
    </location>
</feature>
<sequence>MIMTFGTILSALVIGCAGNFWIGLLLLPLTGIFVFTRYYYCQSARDIKTIEGKSRFPVFNHLSTTLEGLWTIRALRSEDRFLHNFDVLQDKHTAACYTYIATNRWFAIILDIFCMLYVCGLALLSVIVAENPVTERGEIEKVCLCLSLVYAVNLLWTFQTTVRNSVEVDYQMSAVQRILSYNQLKSETYPGGTVTSVDVPTNWPTYGIITFESVSLTYPDTGVKALRSVYCCFRAFEKVGVVGRTGAGKHSIVAAILRLFEPQGVIRIDGVDTGTLSLKELREKIAVVPEDSPLFSGNLKQNLDVTGKASDSDLWRILEEVNLKHKVESLPGRLYADMSHLLPHISVGQKQLLCLARVLLKSNPKILIIEETMDNVDPRSAALLQKIVKRNFEQSTVITIARRLKTVIDADRIMVMDNGKIKELDPPHLLLQNEKGIFFNLVKQRGTQEAMLLREIARHKYENKPYVAPTMKEAEMMQTAPARNPGYYIPAFQSSRLTAAFNHLLPNKEANKYQRKF</sequence>
<dbReference type="InterPro" id="IPR017871">
    <property type="entry name" value="ABC_transporter-like_CS"/>
</dbReference>
<dbReference type="EMBL" id="VXIV02002559">
    <property type="protein sequence ID" value="KAF6024556.1"/>
    <property type="molecule type" value="Genomic_DNA"/>
</dbReference>
<feature type="domain" description="ABC transmembrane type-1" evidence="11">
    <location>
        <begin position="1"/>
        <end position="134"/>
    </location>
</feature>
<keyword evidence="4 9" id="KW-0812">Transmembrane</keyword>
<evidence type="ECO:0000256" key="1">
    <source>
        <dbReference type="ARBA" id="ARBA00004141"/>
    </source>
</evidence>
<dbReference type="Pfam" id="PF00664">
    <property type="entry name" value="ABC_membrane"/>
    <property type="match status" value="1"/>
</dbReference>
<name>A0A7J7JFZ5_BUGNE</name>
<dbReference type="PANTHER" id="PTHR24223:SF456">
    <property type="entry name" value="MULTIDRUG RESISTANCE-ASSOCIATED PROTEIN LETHAL(2)03659"/>
    <property type="match status" value="1"/>
</dbReference>
<evidence type="ECO:0000256" key="2">
    <source>
        <dbReference type="ARBA" id="ARBA00009726"/>
    </source>
</evidence>
<dbReference type="SUPFAM" id="SSF90123">
    <property type="entry name" value="ABC transporter transmembrane region"/>
    <property type="match status" value="1"/>
</dbReference>
<keyword evidence="7 9" id="KW-1133">Transmembrane helix</keyword>
<dbReference type="Pfam" id="PF00005">
    <property type="entry name" value="ABC_tran"/>
    <property type="match status" value="1"/>
</dbReference>
<evidence type="ECO:0000313" key="12">
    <source>
        <dbReference type="EMBL" id="KAF6024556.1"/>
    </source>
</evidence>
<dbReference type="InterPro" id="IPR003593">
    <property type="entry name" value="AAA+_ATPase"/>
</dbReference>
<accession>A0A7J7JFZ5</accession>
<comment type="similarity">
    <text evidence="2">Belongs to the ABC transporter superfamily. ABCC family. Conjugate transporter (TC 3.A.1.208) subfamily.</text>
</comment>
<dbReference type="AlphaFoldDB" id="A0A7J7JFZ5"/>
<keyword evidence="8 9" id="KW-0472">Membrane</keyword>
<keyword evidence="6" id="KW-0067">ATP-binding</keyword>
<feature type="transmembrane region" description="Helical" evidence="9">
    <location>
        <begin position="105"/>
        <end position="129"/>
    </location>
</feature>
<evidence type="ECO:0000256" key="5">
    <source>
        <dbReference type="ARBA" id="ARBA00022741"/>
    </source>
</evidence>
<evidence type="ECO:0000259" key="10">
    <source>
        <dbReference type="PROSITE" id="PS50893"/>
    </source>
</evidence>
<comment type="subcellular location">
    <subcellularLocation>
        <location evidence="1">Membrane</location>
        <topology evidence="1">Multi-pass membrane protein</topology>
    </subcellularLocation>
</comment>
<gene>
    <name evidence="12" type="ORF">EB796_017116</name>
</gene>
<dbReference type="PROSITE" id="PS50893">
    <property type="entry name" value="ABC_TRANSPORTER_2"/>
    <property type="match status" value="1"/>
</dbReference>
<evidence type="ECO:0000256" key="8">
    <source>
        <dbReference type="ARBA" id="ARBA00023136"/>
    </source>
</evidence>
<keyword evidence="13" id="KW-1185">Reference proteome</keyword>
<dbReference type="SUPFAM" id="SSF52540">
    <property type="entry name" value="P-loop containing nucleoside triphosphate hydrolases"/>
    <property type="match status" value="1"/>
</dbReference>
<dbReference type="Proteomes" id="UP000593567">
    <property type="component" value="Unassembled WGS sequence"/>
</dbReference>
<protein>
    <submittedName>
        <fullName evidence="12">ABCC4</fullName>
    </submittedName>
</protein>
<dbReference type="GO" id="GO:0005886">
    <property type="term" value="C:plasma membrane"/>
    <property type="evidence" value="ECO:0007669"/>
    <property type="project" value="TreeGrafter"/>
</dbReference>
<dbReference type="Gene3D" id="1.20.1560.10">
    <property type="entry name" value="ABC transporter type 1, transmembrane domain"/>
    <property type="match status" value="1"/>
</dbReference>
<dbReference type="FunFam" id="3.40.50.300:FF:000630">
    <property type="entry name" value="ATP-binding cassette (ABC) transporter, putative"/>
    <property type="match status" value="1"/>
</dbReference>